<name>A0A0A9H011_ARUDO</name>
<dbReference type="AlphaFoldDB" id="A0A0A9H011"/>
<accession>A0A0A9H011</accession>
<proteinExistence type="predicted"/>
<organism evidence="1">
    <name type="scientific">Arundo donax</name>
    <name type="common">Giant reed</name>
    <name type="synonym">Donax arundinaceus</name>
    <dbReference type="NCBI Taxonomy" id="35708"/>
    <lineage>
        <taxon>Eukaryota</taxon>
        <taxon>Viridiplantae</taxon>
        <taxon>Streptophyta</taxon>
        <taxon>Embryophyta</taxon>
        <taxon>Tracheophyta</taxon>
        <taxon>Spermatophyta</taxon>
        <taxon>Magnoliopsida</taxon>
        <taxon>Liliopsida</taxon>
        <taxon>Poales</taxon>
        <taxon>Poaceae</taxon>
        <taxon>PACMAD clade</taxon>
        <taxon>Arundinoideae</taxon>
        <taxon>Arundineae</taxon>
        <taxon>Arundo</taxon>
    </lineage>
</organism>
<evidence type="ECO:0000313" key="1">
    <source>
        <dbReference type="EMBL" id="JAE30575.1"/>
    </source>
</evidence>
<reference evidence="1" key="1">
    <citation type="submission" date="2014-09" db="EMBL/GenBank/DDBJ databases">
        <authorList>
            <person name="Magalhaes I.L.F."/>
            <person name="Oliveira U."/>
            <person name="Santos F.R."/>
            <person name="Vidigal T.H.D.A."/>
            <person name="Brescovit A.D."/>
            <person name="Santos A.J."/>
        </authorList>
    </citation>
    <scope>NUCLEOTIDE SEQUENCE</scope>
    <source>
        <tissue evidence="1">Shoot tissue taken approximately 20 cm above the soil surface</tissue>
    </source>
</reference>
<protein>
    <submittedName>
        <fullName evidence="1">Uncharacterized protein</fullName>
    </submittedName>
</protein>
<dbReference type="EMBL" id="GBRH01167321">
    <property type="protein sequence ID" value="JAE30575.1"/>
    <property type="molecule type" value="Transcribed_RNA"/>
</dbReference>
<reference evidence="1" key="2">
    <citation type="journal article" date="2015" name="Data Brief">
        <title>Shoot transcriptome of the giant reed, Arundo donax.</title>
        <authorList>
            <person name="Barrero R.A."/>
            <person name="Guerrero F.D."/>
            <person name="Moolhuijzen P."/>
            <person name="Goolsby J.A."/>
            <person name="Tidwell J."/>
            <person name="Bellgard S.E."/>
            <person name="Bellgard M.I."/>
        </authorList>
    </citation>
    <scope>NUCLEOTIDE SEQUENCE</scope>
    <source>
        <tissue evidence="1">Shoot tissue taken approximately 20 cm above the soil surface</tissue>
    </source>
</reference>
<sequence length="58" mass="6650">MKKKGSRASCDLHHFMANNCTMLPAGKMPTNLHDSILITKIRRHNGEICGYTIFWGFR</sequence>